<dbReference type="Pfam" id="PF14121">
    <property type="entry name" value="Porin_10"/>
    <property type="match status" value="1"/>
</dbReference>
<evidence type="ECO:0000313" key="3">
    <source>
        <dbReference type="Proteomes" id="UP000190888"/>
    </source>
</evidence>
<dbReference type="STRING" id="413434.SAMN04488132_102191"/>
<sequence>MVQKILICLLCCGMAAATQQAMAQNQQIRPGTQKTIDPDITYDRAGRPIKKAKGSDSLQHRDAFADSITIFYRFFDSTRNRIIDSSINDFYTRFPLPANYHTLGNYATAAQSFLFNPLMKPGFDAGFHQYDPYQFTIENTKFYQTTRPYTELSYLIGSKAEQLLNITHTQNRKSNFNFSFEYRFGNAPGILKNQNASQGNMRATMHYQTRNRQYEYFFIYLSNKSASSENGGLQDVRKLDSLALNDPYELETRLGQGSTFTRNPFNTTVNTGNIYSNSTILFRHHFDLGKKDSLVTDSVTIKLFYPRFRIEHTLNITGADYQFLDNAVDSIKYRTYYNVVLPNNARLSFRDRWNSVTNEFALISFPDKNNQSQFLKAGIALQNLKGTFGDITTTISKYHNIYALGEYRNRTRNQVWDIEANGQLYLNGLNAGDYAALISMKRLLGSRLGYLNIGFQNVNRSPSFILDPKSDFPVLNAGGFNKENVIRLFGIYENPGASFKAGAEYFAVTNYIYFDSMFHAAQQAALFNVLHLNAEKKIRLSRHWNWYTEIHLQQTTGQPPVNLPLLFTRNRIAFEGNFYTNLFLSTGVELRYNTPYKMDNYSPFMGQFLYQNTQSISNRPDINLFLNFRIKSFKGFVRLENLNTLNLKKGFEFSKYNFASGLYPYPGLWTRLGIWWNFVN</sequence>
<name>A0A1T4KYI5_9BACT</name>
<gene>
    <name evidence="2" type="ORF">SAMN04488132_102191</name>
</gene>
<proteinExistence type="predicted"/>
<keyword evidence="1" id="KW-0732">Signal</keyword>
<dbReference type="Proteomes" id="UP000190888">
    <property type="component" value="Unassembled WGS sequence"/>
</dbReference>
<reference evidence="2 3" key="1">
    <citation type="submission" date="2017-02" db="EMBL/GenBank/DDBJ databases">
        <authorList>
            <person name="Peterson S.W."/>
        </authorList>
    </citation>
    <scope>NUCLEOTIDE SEQUENCE [LARGE SCALE GENOMIC DNA]</scope>
    <source>
        <strain evidence="2 3">DSM 22335</strain>
    </source>
</reference>
<dbReference type="InterPro" id="IPR025631">
    <property type="entry name" value="Porin_10"/>
</dbReference>
<dbReference type="AlphaFoldDB" id="A0A1T4KYI5"/>
<organism evidence="2 3">
    <name type="scientific">Sediminibacterium ginsengisoli</name>
    <dbReference type="NCBI Taxonomy" id="413434"/>
    <lineage>
        <taxon>Bacteria</taxon>
        <taxon>Pseudomonadati</taxon>
        <taxon>Bacteroidota</taxon>
        <taxon>Chitinophagia</taxon>
        <taxon>Chitinophagales</taxon>
        <taxon>Chitinophagaceae</taxon>
        <taxon>Sediminibacterium</taxon>
    </lineage>
</organism>
<protein>
    <submittedName>
        <fullName evidence="2">Putative porin</fullName>
    </submittedName>
</protein>
<keyword evidence="3" id="KW-1185">Reference proteome</keyword>
<accession>A0A1T4KYI5</accession>
<feature type="chain" id="PRO_5013182376" evidence="1">
    <location>
        <begin position="24"/>
        <end position="680"/>
    </location>
</feature>
<evidence type="ECO:0000313" key="2">
    <source>
        <dbReference type="EMBL" id="SJZ47400.1"/>
    </source>
</evidence>
<feature type="signal peptide" evidence="1">
    <location>
        <begin position="1"/>
        <end position="23"/>
    </location>
</feature>
<evidence type="ECO:0000256" key="1">
    <source>
        <dbReference type="SAM" id="SignalP"/>
    </source>
</evidence>
<dbReference type="EMBL" id="FUWH01000002">
    <property type="protein sequence ID" value="SJZ47400.1"/>
    <property type="molecule type" value="Genomic_DNA"/>
</dbReference>